<comment type="caution">
    <text evidence="1">The sequence shown here is derived from an EMBL/GenBank/DDBJ whole genome shotgun (WGS) entry which is preliminary data.</text>
</comment>
<dbReference type="InterPro" id="IPR029069">
    <property type="entry name" value="HotDog_dom_sf"/>
</dbReference>
<protein>
    <submittedName>
        <fullName evidence="1">Thioesterase</fullName>
    </submittedName>
</protein>
<dbReference type="GO" id="GO:0047617">
    <property type="term" value="F:fatty acyl-CoA hydrolase activity"/>
    <property type="evidence" value="ECO:0007669"/>
    <property type="project" value="TreeGrafter"/>
</dbReference>
<evidence type="ECO:0000313" key="1">
    <source>
        <dbReference type="EMBL" id="MXU65439.1"/>
    </source>
</evidence>
<dbReference type="Proteomes" id="UP000436016">
    <property type="component" value="Unassembled WGS sequence"/>
</dbReference>
<organism evidence="1 2">
    <name type="scientific">Oceanomicrobium pacificus</name>
    <dbReference type="NCBI Taxonomy" id="2692916"/>
    <lineage>
        <taxon>Bacteria</taxon>
        <taxon>Pseudomonadati</taxon>
        <taxon>Pseudomonadota</taxon>
        <taxon>Alphaproteobacteria</taxon>
        <taxon>Rhodobacterales</taxon>
        <taxon>Paracoccaceae</taxon>
        <taxon>Oceanomicrobium</taxon>
    </lineage>
</organism>
<dbReference type="PANTHER" id="PTHR31793:SF2">
    <property type="entry name" value="BLR1345 PROTEIN"/>
    <property type="match status" value="1"/>
</dbReference>
<dbReference type="RefSeq" id="WP_160853916.1">
    <property type="nucleotide sequence ID" value="NZ_WUWG01000003.1"/>
</dbReference>
<dbReference type="InterPro" id="IPR050563">
    <property type="entry name" value="4-hydroxybenzoyl-CoA_TE"/>
</dbReference>
<gene>
    <name evidence="1" type="ORF">GSH16_08260</name>
</gene>
<dbReference type="SUPFAM" id="SSF54637">
    <property type="entry name" value="Thioesterase/thiol ester dehydrase-isomerase"/>
    <property type="match status" value="1"/>
</dbReference>
<proteinExistence type="predicted"/>
<sequence>MAEPIGGHDGPYDAPVRIGPRRVARDWIDYNGHMNVTYYTQAFDDAVDVFLARELGVGPDYVAAQGQGPYALQSHMHYLGELLEGASFTVAVRLLDADAKRLHLFMELVADETGDISATCEQVLMNVDLTLRRSTAYPEKVQSRFRRMRDNHRNLPAVAQQGAPIGIRR</sequence>
<dbReference type="AlphaFoldDB" id="A0A6B0TRU8"/>
<dbReference type="EMBL" id="WUWG01000003">
    <property type="protein sequence ID" value="MXU65439.1"/>
    <property type="molecule type" value="Genomic_DNA"/>
</dbReference>
<dbReference type="Gene3D" id="3.10.129.10">
    <property type="entry name" value="Hotdog Thioesterase"/>
    <property type="match status" value="1"/>
</dbReference>
<reference evidence="1 2" key="1">
    <citation type="submission" date="2019-12" db="EMBL/GenBank/DDBJ databases">
        <title>Strain KN286 was isolated from seawater, which was collected from Caroline Seamount in the tropical western Pacific.</title>
        <authorList>
            <person name="Wang Q."/>
        </authorList>
    </citation>
    <scope>NUCLEOTIDE SEQUENCE [LARGE SCALE GENOMIC DNA]</scope>
    <source>
        <strain evidence="1 2">KN286</strain>
    </source>
</reference>
<dbReference type="PANTHER" id="PTHR31793">
    <property type="entry name" value="4-HYDROXYBENZOYL-COA THIOESTERASE FAMILY MEMBER"/>
    <property type="match status" value="1"/>
</dbReference>
<accession>A0A6B0TRU8</accession>
<evidence type="ECO:0000313" key="2">
    <source>
        <dbReference type="Proteomes" id="UP000436016"/>
    </source>
</evidence>
<keyword evidence="2" id="KW-1185">Reference proteome</keyword>
<dbReference type="CDD" id="cd00586">
    <property type="entry name" value="4HBT"/>
    <property type="match status" value="1"/>
</dbReference>
<dbReference type="Pfam" id="PF13279">
    <property type="entry name" value="4HBT_2"/>
    <property type="match status" value="1"/>
</dbReference>
<name>A0A6B0TRU8_9RHOB</name>